<feature type="domain" description="Xylose isomerase-like TIM barrel" evidence="1">
    <location>
        <begin position="80"/>
        <end position="310"/>
    </location>
</feature>
<sequence>MTPRTTNVEISRRRLLRCAMIAPVAAAAGWPALSAGALEPIRRMGGPRLIPALNAYSFLERLNANAQDPATGIDLFGVCDFAAKLNLGAVDLTGYFFPGYPKAPPDEYVFRLKRHVHALGMTVSGTGVRNDFTAADKAVRAAGVQIIKEWVEVAAKLGAPTLRVFADSQSPFKTWQEAAGNADRDAVEAWMADDLRQCAEHASRFGVIIAVQNHGDFIRTGAEHLSLLKRVDHDWCRALVDTGKFLSDDPYADIAMMVPHAVNWQIKETLRSRTDSPATDYTKLVDVIRKGGYRGYVPIETLSMRRKDYDPVVEVTKSVAELRKAIAAAE</sequence>
<keyword evidence="3" id="KW-1185">Reference proteome</keyword>
<dbReference type="AlphaFoldDB" id="A0A7M2WVH2"/>
<dbReference type="InterPro" id="IPR036237">
    <property type="entry name" value="Xyl_isomerase-like_sf"/>
</dbReference>
<dbReference type="PANTHER" id="PTHR12110">
    <property type="entry name" value="HYDROXYPYRUVATE ISOMERASE"/>
    <property type="match status" value="1"/>
</dbReference>
<protein>
    <submittedName>
        <fullName evidence="2">Sugar phosphate isomerase/epimerase</fullName>
    </submittedName>
</protein>
<dbReference type="GO" id="GO:0016853">
    <property type="term" value="F:isomerase activity"/>
    <property type="evidence" value="ECO:0007669"/>
    <property type="project" value="UniProtKB-KW"/>
</dbReference>
<dbReference type="SUPFAM" id="SSF51658">
    <property type="entry name" value="Xylose isomerase-like"/>
    <property type="match status" value="1"/>
</dbReference>
<name>A0A7M2WVH2_9BACT</name>
<proteinExistence type="predicted"/>
<dbReference type="KEGG" id="hbs:IPV69_25595"/>
<dbReference type="Proteomes" id="UP000593765">
    <property type="component" value="Chromosome"/>
</dbReference>
<dbReference type="InterPro" id="IPR006311">
    <property type="entry name" value="TAT_signal"/>
</dbReference>
<dbReference type="PANTHER" id="PTHR12110:SF53">
    <property type="entry name" value="BLR5974 PROTEIN"/>
    <property type="match status" value="1"/>
</dbReference>
<gene>
    <name evidence="2" type="ORF">IPV69_25595</name>
</gene>
<reference evidence="2 3" key="1">
    <citation type="submission" date="2020-10" db="EMBL/GenBank/DDBJ databases">
        <title>Wide distribution of Phycisphaera-like planctomycetes from WD2101 soil group in peatlands and genome analysis of the first cultivated representative.</title>
        <authorList>
            <person name="Dedysh S.N."/>
            <person name="Beletsky A.V."/>
            <person name="Ivanova A."/>
            <person name="Kulichevskaya I.S."/>
            <person name="Suzina N.E."/>
            <person name="Philippov D.A."/>
            <person name="Rakitin A.L."/>
            <person name="Mardanov A.V."/>
            <person name="Ravin N.V."/>
        </authorList>
    </citation>
    <scope>NUCLEOTIDE SEQUENCE [LARGE SCALE GENOMIC DNA]</scope>
    <source>
        <strain evidence="2 3">M1803</strain>
    </source>
</reference>
<accession>A0A7M2WVH2</accession>
<dbReference type="PROSITE" id="PS51318">
    <property type="entry name" value="TAT"/>
    <property type="match status" value="1"/>
</dbReference>
<evidence type="ECO:0000313" key="2">
    <source>
        <dbReference type="EMBL" id="QOV89528.1"/>
    </source>
</evidence>
<dbReference type="InterPro" id="IPR050312">
    <property type="entry name" value="IolE/XylAMocC-like"/>
</dbReference>
<evidence type="ECO:0000313" key="3">
    <source>
        <dbReference type="Proteomes" id="UP000593765"/>
    </source>
</evidence>
<dbReference type="Pfam" id="PF01261">
    <property type="entry name" value="AP_endonuc_2"/>
    <property type="match status" value="1"/>
</dbReference>
<dbReference type="EMBL" id="CP063458">
    <property type="protein sequence ID" value="QOV89528.1"/>
    <property type="molecule type" value="Genomic_DNA"/>
</dbReference>
<dbReference type="Gene3D" id="3.20.20.150">
    <property type="entry name" value="Divalent-metal-dependent TIM barrel enzymes"/>
    <property type="match status" value="1"/>
</dbReference>
<dbReference type="InterPro" id="IPR013022">
    <property type="entry name" value="Xyl_isomerase-like_TIM-brl"/>
</dbReference>
<organism evidence="2 3">
    <name type="scientific">Humisphaera borealis</name>
    <dbReference type="NCBI Taxonomy" id="2807512"/>
    <lineage>
        <taxon>Bacteria</taxon>
        <taxon>Pseudomonadati</taxon>
        <taxon>Planctomycetota</taxon>
        <taxon>Phycisphaerae</taxon>
        <taxon>Tepidisphaerales</taxon>
        <taxon>Tepidisphaeraceae</taxon>
        <taxon>Humisphaera</taxon>
    </lineage>
</organism>
<evidence type="ECO:0000259" key="1">
    <source>
        <dbReference type="Pfam" id="PF01261"/>
    </source>
</evidence>
<keyword evidence="2" id="KW-0413">Isomerase</keyword>
<dbReference type="RefSeq" id="WP_206292572.1">
    <property type="nucleotide sequence ID" value="NZ_CP063458.1"/>
</dbReference>